<dbReference type="SUPFAM" id="SSF46767">
    <property type="entry name" value="Methylated DNA-protein cysteine methyltransferase, C-terminal domain"/>
    <property type="match status" value="1"/>
</dbReference>
<comment type="catalytic activity">
    <reaction evidence="1 9">
        <text>a 4-O-methyl-thymidine in DNA + L-cysteinyl-[protein] = a thymidine in DNA + S-methyl-L-cysteinyl-[protein]</text>
        <dbReference type="Rhea" id="RHEA:53428"/>
        <dbReference type="Rhea" id="RHEA-COMP:10131"/>
        <dbReference type="Rhea" id="RHEA-COMP:10132"/>
        <dbReference type="Rhea" id="RHEA-COMP:13555"/>
        <dbReference type="Rhea" id="RHEA-COMP:13556"/>
        <dbReference type="ChEBI" id="CHEBI:29950"/>
        <dbReference type="ChEBI" id="CHEBI:82612"/>
        <dbReference type="ChEBI" id="CHEBI:137386"/>
        <dbReference type="ChEBI" id="CHEBI:137387"/>
        <dbReference type="EC" id="2.1.1.63"/>
    </reaction>
</comment>
<dbReference type="Pfam" id="PF01035">
    <property type="entry name" value="DNA_binding_1"/>
    <property type="match status" value="1"/>
</dbReference>
<keyword evidence="4 9" id="KW-0489">Methyltransferase</keyword>
<evidence type="ECO:0000256" key="4">
    <source>
        <dbReference type="ARBA" id="ARBA00022603"/>
    </source>
</evidence>
<keyword evidence="5 9" id="KW-0808">Transferase</keyword>
<protein>
    <recommendedName>
        <fullName evidence="9">Methylated-DNA--protein-cysteine methyltransferase</fullName>
        <ecNumber evidence="9">2.1.1.63</ecNumber>
    </recommendedName>
    <alternativeName>
        <fullName evidence="9">6-O-methylguanine-DNA methyltransferase</fullName>
        <shortName evidence="9">MGMT</shortName>
    </alternativeName>
    <alternativeName>
        <fullName evidence="9">O-6-methylguanine-DNA-alkyltransferase</fullName>
    </alternativeName>
</protein>
<dbReference type="RefSeq" id="WP_267928032.1">
    <property type="nucleotide sequence ID" value="NZ_AP024233.1"/>
</dbReference>
<dbReference type="HAMAP" id="MF_00772">
    <property type="entry name" value="OGT"/>
    <property type="match status" value="1"/>
</dbReference>
<dbReference type="GO" id="GO:0032259">
    <property type="term" value="P:methylation"/>
    <property type="evidence" value="ECO:0007669"/>
    <property type="project" value="UniProtKB-KW"/>
</dbReference>
<dbReference type="GO" id="GO:0003908">
    <property type="term" value="F:methylated-DNA-[protein]-cysteine S-methyltransferase activity"/>
    <property type="evidence" value="ECO:0007669"/>
    <property type="project" value="UniProtKB-UniRule"/>
</dbReference>
<dbReference type="AlphaFoldDB" id="A0A915U976"/>
<dbReference type="SUPFAM" id="SSF53155">
    <property type="entry name" value="Methylated DNA-protein cysteine methyltransferase domain"/>
    <property type="match status" value="1"/>
</dbReference>
<dbReference type="InterPro" id="IPR001497">
    <property type="entry name" value="MethylDNA_cys_MeTrfase_AS"/>
</dbReference>
<keyword evidence="7 9" id="KW-0234">DNA repair</keyword>
<feature type="domain" description="Methylated-DNA-[protein]-cysteine S-methyltransferase DNA binding" evidence="10">
    <location>
        <begin position="76"/>
        <end position="155"/>
    </location>
</feature>
<dbReference type="FunFam" id="1.10.10.10:FF:000214">
    <property type="entry name" value="Methylated-DNA--protein-cysteine methyltransferase"/>
    <property type="match status" value="1"/>
</dbReference>
<dbReference type="PANTHER" id="PTHR10815">
    <property type="entry name" value="METHYLATED-DNA--PROTEIN-CYSTEINE METHYLTRANSFERASE"/>
    <property type="match status" value="1"/>
</dbReference>
<comment type="similarity">
    <text evidence="2 9">Belongs to the MGMT family.</text>
</comment>
<comment type="subcellular location">
    <subcellularLocation>
        <location evidence="9">Cytoplasm</location>
    </subcellularLocation>
</comment>
<accession>A0A915U976</accession>
<evidence type="ECO:0000259" key="11">
    <source>
        <dbReference type="Pfam" id="PF02870"/>
    </source>
</evidence>
<evidence type="ECO:0000256" key="5">
    <source>
        <dbReference type="ARBA" id="ARBA00022679"/>
    </source>
</evidence>
<feature type="active site" description="Nucleophile; methyl group acceptor" evidence="9">
    <location>
        <position position="127"/>
    </location>
</feature>
<evidence type="ECO:0000259" key="10">
    <source>
        <dbReference type="Pfam" id="PF01035"/>
    </source>
</evidence>
<comment type="catalytic activity">
    <reaction evidence="8 9">
        <text>a 6-O-methyl-2'-deoxyguanosine in DNA + L-cysteinyl-[protein] = S-methyl-L-cysteinyl-[protein] + a 2'-deoxyguanosine in DNA</text>
        <dbReference type="Rhea" id="RHEA:24000"/>
        <dbReference type="Rhea" id="RHEA-COMP:10131"/>
        <dbReference type="Rhea" id="RHEA-COMP:10132"/>
        <dbReference type="Rhea" id="RHEA-COMP:11367"/>
        <dbReference type="Rhea" id="RHEA-COMP:11368"/>
        <dbReference type="ChEBI" id="CHEBI:29950"/>
        <dbReference type="ChEBI" id="CHEBI:82612"/>
        <dbReference type="ChEBI" id="CHEBI:85445"/>
        <dbReference type="ChEBI" id="CHEBI:85448"/>
        <dbReference type="EC" id="2.1.1.63"/>
    </reaction>
</comment>
<evidence type="ECO:0000256" key="6">
    <source>
        <dbReference type="ARBA" id="ARBA00022763"/>
    </source>
</evidence>
<gene>
    <name evidence="12" type="primary">ogt</name>
    <name evidence="12" type="ORF">GF1_04810</name>
</gene>
<feature type="domain" description="Methylguanine DNA methyltransferase ribonuclease-like" evidence="11">
    <location>
        <begin position="4"/>
        <end position="72"/>
    </location>
</feature>
<dbReference type="InterPro" id="IPR023546">
    <property type="entry name" value="MGMT"/>
</dbReference>
<evidence type="ECO:0000313" key="13">
    <source>
        <dbReference type="Proteomes" id="UP001063350"/>
    </source>
</evidence>
<dbReference type="PROSITE" id="PS00374">
    <property type="entry name" value="MGMT"/>
    <property type="match status" value="1"/>
</dbReference>
<dbReference type="Gene3D" id="1.10.10.10">
    <property type="entry name" value="Winged helix-like DNA-binding domain superfamily/Winged helix DNA-binding domain"/>
    <property type="match status" value="1"/>
</dbReference>
<name>A0A915U976_9BACT</name>
<comment type="miscellaneous">
    <text evidence="9">This enzyme catalyzes only one turnover and therefore is not strictly catalytic. According to one definition, an enzyme is a biocatalyst that acts repeatedly and over many reaction cycles.</text>
</comment>
<dbReference type="Pfam" id="PF02870">
    <property type="entry name" value="Methyltransf_1N"/>
    <property type="match status" value="1"/>
</dbReference>
<keyword evidence="13" id="KW-1185">Reference proteome</keyword>
<dbReference type="GO" id="GO:0005737">
    <property type="term" value="C:cytoplasm"/>
    <property type="evidence" value="ECO:0007669"/>
    <property type="project" value="UniProtKB-SubCell"/>
</dbReference>
<dbReference type="GO" id="GO:0006307">
    <property type="term" value="P:DNA alkylation repair"/>
    <property type="evidence" value="ECO:0007669"/>
    <property type="project" value="UniProtKB-UniRule"/>
</dbReference>
<dbReference type="InterPro" id="IPR036631">
    <property type="entry name" value="MGMT_N_sf"/>
</dbReference>
<dbReference type="Proteomes" id="UP001063350">
    <property type="component" value="Chromosome"/>
</dbReference>
<dbReference type="InterPro" id="IPR036217">
    <property type="entry name" value="MethylDNA_cys_MeTrfase_DNAb"/>
</dbReference>
<proteinExistence type="inferred from homology"/>
<keyword evidence="6 9" id="KW-0227">DNA damage</keyword>
<dbReference type="KEGG" id="ddu:GF1_04810"/>
<dbReference type="EMBL" id="AP024233">
    <property type="protein sequence ID" value="BCO08105.1"/>
    <property type="molecule type" value="Genomic_DNA"/>
</dbReference>
<evidence type="ECO:0000256" key="3">
    <source>
        <dbReference type="ARBA" id="ARBA00022490"/>
    </source>
</evidence>
<evidence type="ECO:0000256" key="1">
    <source>
        <dbReference type="ARBA" id="ARBA00001286"/>
    </source>
</evidence>
<dbReference type="InterPro" id="IPR036388">
    <property type="entry name" value="WH-like_DNA-bd_sf"/>
</dbReference>
<organism evidence="12 13">
    <name type="scientific">Desulfolithobacter dissulfuricans</name>
    <dbReference type="NCBI Taxonomy" id="2795293"/>
    <lineage>
        <taxon>Bacteria</taxon>
        <taxon>Pseudomonadati</taxon>
        <taxon>Thermodesulfobacteriota</taxon>
        <taxon>Desulfobulbia</taxon>
        <taxon>Desulfobulbales</taxon>
        <taxon>Desulfobulbaceae</taxon>
        <taxon>Desulfolithobacter</taxon>
    </lineage>
</organism>
<dbReference type="InterPro" id="IPR014048">
    <property type="entry name" value="MethylDNA_cys_MeTrfase_DNA-bd"/>
</dbReference>
<keyword evidence="3 9" id="KW-0963">Cytoplasm</keyword>
<dbReference type="Gene3D" id="3.30.160.70">
    <property type="entry name" value="Methylated DNA-protein cysteine methyltransferase domain"/>
    <property type="match status" value="1"/>
</dbReference>
<dbReference type="NCBIfam" id="TIGR00589">
    <property type="entry name" value="ogt"/>
    <property type="match status" value="1"/>
</dbReference>
<evidence type="ECO:0000313" key="12">
    <source>
        <dbReference type="EMBL" id="BCO08105.1"/>
    </source>
</evidence>
<evidence type="ECO:0000256" key="9">
    <source>
        <dbReference type="HAMAP-Rule" id="MF_00772"/>
    </source>
</evidence>
<dbReference type="EC" id="2.1.1.63" evidence="9"/>
<reference evidence="12" key="1">
    <citation type="submission" date="2020-12" db="EMBL/GenBank/DDBJ databases">
        <title>Desulfobium dissulfuricans gen. nov., sp. nov., a novel mesophilic, sulfate-reducing bacterium isolated from a deep-sea hydrothermal vent.</title>
        <authorList>
            <person name="Hashimoto Y."/>
            <person name="Tame A."/>
            <person name="Sawayama S."/>
            <person name="Miyazaki J."/>
            <person name="Takai K."/>
            <person name="Nakagawa S."/>
        </authorList>
    </citation>
    <scope>NUCLEOTIDE SEQUENCE</scope>
    <source>
        <strain evidence="12">GF1</strain>
    </source>
</reference>
<comment type="function">
    <text evidence="9">Involved in the cellular defense against the biological effects of O6-methylguanine (O6-MeG) and O4-methylthymine (O4-MeT) in DNA. Repairs the methylated nucleobase in DNA by stoichiometrically transferring the methyl group to a cysteine residue in the enzyme. This is a suicide reaction: the enzyme is irreversibly inactivated.</text>
</comment>
<evidence type="ECO:0000256" key="8">
    <source>
        <dbReference type="ARBA" id="ARBA00049348"/>
    </source>
</evidence>
<sequence>MSVHHTFLTPIGPVRIIADRQGLCRIRLPGASPRDLVPETTPPTDPVLSQARQQITEYFKGVRRDFTLPLSISGTAFEKKVWDALQNIPWGDVWSYGQVARALGKMNLARAVGRAAGANPLPLVIPCHRVIGADRNLTGFAAGIAMKKYLLELEGWRTEQRRGRLFLTGRPEKTY</sequence>
<evidence type="ECO:0000256" key="2">
    <source>
        <dbReference type="ARBA" id="ARBA00008711"/>
    </source>
</evidence>
<dbReference type="PANTHER" id="PTHR10815:SF13">
    <property type="entry name" value="METHYLATED-DNA--PROTEIN-CYSTEINE METHYLTRANSFERASE"/>
    <property type="match status" value="1"/>
</dbReference>
<dbReference type="InterPro" id="IPR008332">
    <property type="entry name" value="MethylG_MeTrfase_N"/>
</dbReference>
<dbReference type="CDD" id="cd06445">
    <property type="entry name" value="ATase"/>
    <property type="match status" value="1"/>
</dbReference>
<evidence type="ECO:0000256" key="7">
    <source>
        <dbReference type="ARBA" id="ARBA00023204"/>
    </source>
</evidence>